<keyword evidence="3" id="KW-1185">Reference proteome</keyword>
<dbReference type="AlphaFoldDB" id="A0A5P9NHH3"/>
<gene>
    <name evidence="2" type="ORF">EY643_06220</name>
</gene>
<dbReference type="GO" id="GO:0016787">
    <property type="term" value="F:hydrolase activity"/>
    <property type="evidence" value="ECO:0007669"/>
    <property type="project" value="UniProtKB-KW"/>
</dbReference>
<dbReference type="PANTHER" id="PTHR43798">
    <property type="entry name" value="MONOACYLGLYCEROL LIPASE"/>
    <property type="match status" value="1"/>
</dbReference>
<evidence type="ECO:0000313" key="3">
    <source>
        <dbReference type="Proteomes" id="UP000326287"/>
    </source>
</evidence>
<dbReference type="Pfam" id="PF12697">
    <property type="entry name" value="Abhydrolase_6"/>
    <property type="match status" value="1"/>
</dbReference>
<name>A0A5P9NHH3_9GAMM</name>
<accession>A0A5P9NHH3</accession>
<proteinExistence type="predicted"/>
<dbReference type="InterPro" id="IPR050266">
    <property type="entry name" value="AB_hydrolase_sf"/>
</dbReference>
<organism evidence="2 3">
    <name type="scientific">Halioglobus maricola</name>
    <dbReference type="NCBI Taxonomy" id="2601894"/>
    <lineage>
        <taxon>Bacteria</taxon>
        <taxon>Pseudomonadati</taxon>
        <taxon>Pseudomonadota</taxon>
        <taxon>Gammaproteobacteria</taxon>
        <taxon>Cellvibrionales</taxon>
        <taxon>Halieaceae</taxon>
        <taxon>Halioglobus</taxon>
    </lineage>
</organism>
<dbReference type="EMBL" id="CP036422">
    <property type="protein sequence ID" value="QFU75277.1"/>
    <property type="molecule type" value="Genomic_DNA"/>
</dbReference>
<dbReference type="Gene3D" id="3.40.50.1820">
    <property type="entry name" value="alpha/beta hydrolase"/>
    <property type="match status" value="1"/>
</dbReference>
<dbReference type="SUPFAM" id="SSF53474">
    <property type="entry name" value="alpha/beta-Hydrolases"/>
    <property type="match status" value="1"/>
</dbReference>
<reference evidence="2 3" key="1">
    <citation type="submission" date="2019-02" db="EMBL/GenBank/DDBJ databases">
        <authorList>
            <person name="Li S.-H."/>
        </authorList>
    </citation>
    <scope>NUCLEOTIDE SEQUENCE [LARGE SCALE GENOMIC DNA]</scope>
    <source>
        <strain evidence="2 3">IMCC14385</strain>
    </source>
</reference>
<protein>
    <submittedName>
        <fullName evidence="2">Alpha/beta hydrolase</fullName>
    </submittedName>
</protein>
<dbReference type="OrthoDB" id="9779853at2"/>
<feature type="domain" description="AB hydrolase-1" evidence="1">
    <location>
        <begin position="27"/>
        <end position="280"/>
    </location>
</feature>
<sequence length="288" mass="32467">METREYHLDIGDVELAVTEWPGSGHPVLLLHATGFHSRCWNQVVSRLPGQHIYAVDLRHHGRSGSIGEVDWNVLSEDIIKLVRRLDLSNVIGVGHSIGGYLIARAAAALPDHFREILLIDPVITAPETYKVAQEFSASFSAKDHPVSRRKNQWQDANEMFSRFANKEPFSTWDRDVLRDYCDYALHPESEEEYRQLACDPLNEASVYVSQAYSDAVLEDLPKLRLPITLLRAEYKGIDLTDLAGSPTWPELAQSLANCEEVYLPEMNHFIPMQDPALVAEHIAKALGK</sequence>
<dbReference type="KEGG" id="halc:EY643_06220"/>
<evidence type="ECO:0000259" key="1">
    <source>
        <dbReference type="Pfam" id="PF12697"/>
    </source>
</evidence>
<dbReference type="RefSeq" id="WP_152661383.1">
    <property type="nucleotide sequence ID" value="NZ_CP036422.1"/>
</dbReference>
<dbReference type="InterPro" id="IPR000073">
    <property type="entry name" value="AB_hydrolase_1"/>
</dbReference>
<dbReference type="Proteomes" id="UP000326287">
    <property type="component" value="Chromosome"/>
</dbReference>
<keyword evidence="2" id="KW-0378">Hydrolase</keyword>
<dbReference type="InterPro" id="IPR029058">
    <property type="entry name" value="AB_hydrolase_fold"/>
</dbReference>
<evidence type="ECO:0000313" key="2">
    <source>
        <dbReference type="EMBL" id="QFU75277.1"/>
    </source>
</evidence>